<dbReference type="InterPro" id="IPR051449">
    <property type="entry name" value="ABC-2_transporter_component"/>
</dbReference>
<feature type="transmembrane region" description="Helical" evidence="6">
    <location>
        <begin position="16"/>
        <end position="38"/>
    </location>
</feature>
<dbReference type="GO" id="GO:0005886">
    <property type="term" value="C:plasma membrane"/>
    <property type="evidence" value="ECO:0007669"/>
    <property type="project" value="UniProtKB-SubCell"/>
</dbReference>
<name>A0A3N0BKQ5_9ACTN</name>
<feature type="transmembrane region" description="Helical" evidence="6">
    <location>
        <begin position="197"/>
        <end position="217"/>
    </location>
</feature>
<organism evidence="8 9">
    <name type="scientific">Paraeggerthella hongkongensis</name>
    <dbReference type="NCBI Taxonomy" id="230658"/>
    <lineage>
        <taxon>Bacteria</taxon>
        <taxon>Bacillati</taxon>
        <taxon>Actinomycetota</taxon>
        <taxon>Coriobacteriia</taxon>
        <taxon>Eggerthellales</taxon>
        <taxon>Eggerthellaceae</taxon>
        <taxon>Paraeggerthella</taxon>
    </lineage>
</organism>
<dbReference type="Gene3D" id="3.40.1710.10">
    <property type="entry name" value="abc type-2 transporter like domain"/>
    <property type="match status" value="1"/>
</dbReference>
<feature type="transmembrane region" description="Helical" evidence="6">
    <location>
        <begin position="308"/>
        <end position="327"/>
    </location>
</feature>
<gene>
    <name evidence="8" type="ORF">DMP08_00690</name>
</gene>
<dbReference type="AlphaFoldDB" id="A0A3N0BKQ5"/>
<accession>A0A3N0BKQ5</accession>
<dbReference type="Pfam" id="PF12698">
    <property type="entry name" value="ABC2_membrane_3"/>
    <property type="match status" value="1"/>
</dbReference>
<feature type="domain" description="ABC-2 type transporter transmembrane" evidence="7">
    <location>
        <begin position="31"/>
        <end position="386"/>
    </location>
</feature>
<dbReference type="OrthoDB" id="3190494at2"/>
<keyword evidence="2" id="KW-1003">Cell membrane</keyword>
<evidence type="ECO:0000259" key="7">
    <source>
        <dbReference type="Pfam" id="PF12698"/>
    </source>
</evidence>
<evidence type="ECO:0000256" key="3">
    <source>
        <dbReference type="ARBA" id="ARBA00022692"/>
    </source>
</evidence>
<dbReference type="GO" id="GO:0140359">
    <property type="term" value="F:ABC-type transporter activity"/>
    <property type="evidence" value="ECO:0007669"/>
    <property type="project" value="InterPro"/>
</dbReference>
<dbReference type="RefSeq" id="WP_123191091.1">
    <property type="nucleotide sequence ID" value="NZ_QICD01000001.1"/>
</dbReference>
<keyword evidence="3 6" id="KW-0812">Transmembrane</keyword>
<keyword evidence="9" id="KW-1185">Reference proteome</keyword>
<reference evidence="9" key="1">
    <citation type="submission" date="2018-05" db="EMBL/GenBank/DDBJ databases">
        <title>Genome Sequencing of selected type strains of the family Eggerthellaceae.</title>
        <authorList>
            <person name="Danylec N."/>
            <person name="Stoll D.A."/>
            <person name="Doetsch A."/>
            <person name="Huch M."/>
        </authorList>
    </citation>
    <scope>NUCLEOTIDE SEQUENCE [LARGE SCALE GENOMIC DNA]</scope>
    <source>
        <strain evidence="9">DSM 16106</strain>
    </source>
</reference>
<sequence>MSIFKAALRVALSHPVYLLVYAVWLSAMGVFVTSGVAADTGQDEFESYTANIAVIDRDGSDLSRGLEDHLAERATPVEVEDNTLALQDAVATGLVECLFIVPDGFGEAYVNAARTGGDAPVVESVYSYQSMSGSLFDQDVNRYLSLVAAAAALNETADASSLVKQANEAAAHTASVDAVTSADAAAPTDQLAFYLQWSTYTLTAAIIVCVSLLMNSFNRTDVSRRNVSSPVSPLSYGLQMTLGCLSVTLMIGGFSIGLGVAVFGSSLGSVPPAGIALTFAASLAFSLVPLGIGFLLGQMGTSEPIANAAGNVLGLLMAFLGGAWVSLDLLAPEVQAAAYFTPASWFNDAVSRALRLDTASWDAISPILGDIGIVLLFAAVLIAAGLVAGKLRASSSEAGGNAAAARA</sequence>
<evidence type="ECO:0000313" key="8">
    <source>
        <dbReference type="EMBL" id="RNL49010.1"/>
    </source>
</evidence>
<dbReference type="Proteomes" id="UP000278632">
    <property type="component" value="Unassembled WGS sequence"/>
</dbReference>
<protein>
    <submittedName>
        <fullName evidence="8">ABC transporter permease</fullName>
    </submittedName>
</protein>
<evidence type="ECO:0000256" key="1">
    <source>
        <dbReference type="ARBA" id="ARBA00004651"/>
    </source>
</evidence>
<feature type="transmembrane region" description="Helical" evidence="6">
    <location>
        <begin position="238"/>
        <end position="263"/>
    </location>
</feature>
<keyword evidence="4 6" id="KW-1133">Transmembrane helix</keyword>
<dbReference type="EMBL" id="QICD01000001">
    <property type="protein sequence ID" value="RNL49010.1"/>
    <property type="molecule type" value="Genomic_DNA"/>
</dbReference>
<evidence type="ECO:0000256" key="6">
    <source>
        <dbReference type="SAM" id="Phobius"/>
    </source>
</evidence>
<dbReference type="InterPro" id="IPR013525">
    <property type="entry name" value="ABC2_TM"/>
</dbReference>
<feature type="transmembrane region" description="Helical" evidence="6">
    <location>
        <begin position="275"/>
        <end position="296"/>
    </location>
</feature>
<dbReference type="PANTHER" id="PTHR30294">
    <property type="entry name" value="MEMBRANE COMPONENT OF ABC TRANSPORTER YHHJ-RELATED"/>
    <property type="match status" value="1"/>
</dbReference>
<comment type="subcellular location">
    <subcellularLocation>
        <location evidence="1">Cell membrane</location>
        <topology evidence="1">Multi-pass membrane protein</topology>
    </subcellularLocation>
</comment>
<evidence type="ECO:0000256" key="2">
    <source>
        <dbReference type="ARBA" id="ARBA00022475"/>
    </source>
</evidence>
<feature type="transmembrane region" description="Helical" evidence="6">
    <location>
        <begin position="363"/>
        <end position="388"/>
    </location>
</feature>
<evidence type="ECO:0000256" key="5">
    <source>
        <dbReference type="ARBA" id="ARBA00023136"/>
    </source>
</evidence>
<evidence type="ECO:0000313" key="9">
    <source>
        <dbReference type="Proteomes" id="UP000278632"/>
    </source>
</evidence>
<proteinExistence type="predicted"/>
<dbReference type="PANTHER" id="PTHR30294:SF29">
    <property type="entry name" value="MULTIDRUG ABC TRANSPORTER PERMEASE YBHS-RELATED"/>
    <property type="match status" value="1"/>
</dbReference>
<evidence type="ECO:0000256" key="4">
    <source>
        <dbReference type="ARBA" id="ARBA00022989"/>
    </source>
</evidence>
<keyword evidence="5 6" id="KW-0472">Membrane</keyword>
<comment type="caution">
    <text evidence="8">The sequence shown here is derived from an EMBL/GenBank/DDBJ whole genome shotgun (WGS) entry which is preliminary data.</text>
</comment>